<feature type="coiled-coil region" evidence="1">
    <location>
        <begin position="647"/>
        <end position="674"/>
    </location>
</feature>
<reference evidence="3" key="1">
    <citation type="journal article" date="2020" name="BMC Genomics">
        <title>Correction to: Identification and distribution of gene clusters required for synthesis of sphingolipid metabolism inhibitors in diverse species of the filamentous fungus Fusarium.</title>
        <authorList>
            <person name="Kim H.S."/>
            <person name="Lohmar J.M."/>
            <person name="Busman M."/>
            <person name="Brown D.W."/>
            <person name="Naumann T.A."/>
            <person name="Divon H.H."/>
            <person name="Lysoe E."/>
            <person name="Uhlig S."/>
            <person name="Proctor R.H."/>
        </authorList>
    </citation>
    <scope>NUCLEOTIDE SEQUENCE</scope>
    <source>
        <strain evidence="3">NRRL 45417</strain>
    </source>
</reference>
<feature type="compositionally biased region" description="Basic and acidic residues" evidence="2">
    <location>
        <begin position="961"/>
        <end position="987"/>
    </location>
</feature>
<feature type="region of interest" description="Disordered" evidence="2">
    <location>
        <begin position="1"/>
        <end position="40"/>
    </location>
</feature>
<name>A0A8H4X1Q1_9HYPO</name>
<dbReference type="OrthoDB" id="5865767at2759"/>
<gene>
    <name evidence="3" type="ORF">FGADI_2685</name>
</gene>
<keyword evidence="4" id="KW-1185">Reference proteome</keyword>
<evidence type="ECO:0000313" key="4">
    <source>
        <dbReference type="Proteomes" id="UP000604273"/>
    </source>
</evidence>
<feature type="region of interest" description="Disordered" evidence="2">
    <location>
        <begin position="956"/>
        <end position="992"/>
    </location>
</feature>
<feature type="compositionally biased region" description="Polar residues" evidence="2">
    <location>
        <begin position="84"/>
        <end position="93"/>
    </location>
</feature>
<proteinExistence type="predicted"/>
<keyword evidence="1" id="KW-0175">Coiled coil</keyword>
<protein>
    <submittedName>
        <fullName evidence="3">Uncharacterized protein</fullName>
    </submittedName>
</protein>
<feature type="region of interest" description="Disordered" evidence="2">
    <location>
        <begin position="269"/>
        <end position="308"/>
    </location>
</feature>
<evidence type="ECO:0000313" key="3">
    <source>
        <dbReference type="EMBL" id="KAF4958055.1"/>
    </source>
</evidence>
<reference evidence="3" key="2">
    <citation type="submission" date="2020-05" db="EMBL/GenBank/DDBJ databases">
        <authorList>
            <person name="Kim H.-S."/>
            <person name="Proctor R.H."/>
            <person name="Brown D.W."/>
        </authorList>
    </citation>
    <scope>NUCLEOTIDE SEQUENCE</scope>
    <source>
        <strain evidence="3">NRRL 45417</strain>
    </source>
</reference>
<dbReference type="AlphaFoldDB" id="A0A8H4X1Q1"/>
<evidence type="ECO:0000256" key="1">
    <source>
        <dbReference type="SAM" id="Coils"/>
    </source>
</evidence>
<accession>A0A8H4X1Q1</accession>
<sequence length="1014" mass="112684">MITVEGWPGQLPSRFGGRERSSAQVATQESPDSECPEGFRRKFPNFRASNPFCSSLTITSKPAEQVDSKIPQCEESDSGIGIATPSSQRQQSEPVGFELPGTELKCFDKPISQRLKDRFFDIKVLYIQPLLDYILKRKKDPGDISMKLKHLGLGSQSIQLHIVIQCERKVAKRVRKFFAKGHVEEELLPDFQVFVLEKALVRLTDNEAIDVLTGSAPKRTWCGTPIRLMRGNLSVMATLGGVIVVETSYKRLVGLTAAHSLNKLHSPLSERLSTSDTEVPFLPSSSDASESESDSDCESTATTESSVQHLEHLNDKGLDTTASQNTLEIGTVICNTFNAPMAQNYDWAIIDLSQQAALPNRVVLDGEPDSSDFEGENDLEPVLFPVGNPCISVSGQVRVLKQGARLIGEMSLDTSSVMISPGSSFVEVYDLAMKHGSSLNPGDSGSWVVDAKTSVLYGHVVSTDAFGEAQVIPIGSTLDSIKEQMNATRAIHPEDMAGDQFWPSPLSTEVSGKSSTGRAVSQQDIVAQSLEIARESPDGSSCPSIKQVLESALEEIWTKIQDQPDSYVMTRDEFAVFNFFQHRFTGDKLANAARKRYWGSLSIDSSESNKTETRDLGQIDAIRELVQASYRRIGTYGPDFANVAAELYKVEMTLRRLRDEVTEEQEELPVHIQQSNTSHLHSLLENLNFAMKRVNSLLDTYPDSSLAGEEASMSGELKPIELVLATKRMAIELLLDSIQIKRPQIYDIHQSDLEEIKDKVDQIEAHLFANWNAGSSSEWNDDSWRHFQELLEKEGFSSEILIKNRDILMAYINDLRYIADTMASTAPHTHMPLKLPLEIVPKEVEPDHKHSLDDACPTFDVTPTKVIMDREDSVTQQIQPALLPKEAGSLQRAVESQNYYEDFIAALKDSFQSTYNRCGIGQASFGLNSQLNGLSLIPFVYGDNIGSGVAQYLPKSSSKPLDSDVTARKEEGHPLRSAEKKQEKPGSKQETFYARQYNGIEIRMKRKPRRENSD</sequence>
<evidence type="ECO:0000256" key="2">
    <source>
        <dbReference type="SAM" id="MobiDB-lite"/>
    </source>
</evidence>
<dbReference type="EMBL" id="JABFAI010000058">
    <property type="protein sequence ID" value="KAF4958055.1"/>
    <property type="molecule type" value="Genomic_DNA"/>
</dbReference>
<comment type="caution">
    <text evidence="3">The sequence shown here is derived from an EMBL/GenBank/DDBJ whole genome shotgun (WGS) entry which is preliminary data.</text>
</comment>
<feature type="region of interest" description="Disordered" evidence="2">
    <location>
        <begin position="74"/>
        <end position="95"/>
    </location>
</feature>
<organism evidence="3 4">
    <name type="scientific">Fusarium gaditjirri</name>
    <dbReference type="NCBI Taxonomy" id="282569"/>
    <lineage>
        <taxon>Eukaryota</taxon>
        <taxon>Fungi</taxon>
        <taxon>Dikarya</taxon>
        <taxon>Ascomycota</taxon>
        <taxon>Pezizomycotina</taxon>
        <taxon>Sordariomycetes</taxon>
        <taxon>Hypocreomycetidae</taxon>
        <taxon>Hypocreales</taxon>
        <taxon>Nectriaceae</taxon>
        <taxon>Fusarium</taxon>
        <taxon>Fusarium nisikadoi species complex</taxon>
    </lineage>
</organism>
<dbReference type="Proteomes" id="UP000604273">
    <property type="component" value="Unassembled WGS sequence"/>
</dbReference>